<dbReference type="InterPro" id="IPR032710">
    <property type="entry name" value="NTF2-like_dom_sf"/>
</dbReference>
<name>A0A163LYA4_9BACL</name>
<reference evidence="4" key="1">
    <citation type="journal article" date="2016" name="Genome Announc.">
        <title>Draft genomes of two strains of Paenibacillus glucanolyticus with capability to degrade lignocellulose.</title>
        <authorList>
            <person name="Mathews S.L."/>
            <person name="Pawlak J."/>
            <person name="Grunden A.M."/>
        </authorList>
    </citation>
    <scope>NUCLEOTIDE SEQUENCE [LARGE SCALE GENOMIC DNA]</scope>
    <source>
        <strain evidence="4">SLM1</strain>
    </source>
</reference>
<sequence>MSYQMMGSVMDAEDIVQDVFLSLEEGDGTQIRNAKSYLCKMTVNRCLNKLKSASRQRETYVGPWLPEPYAAVSDDPMDQYIIKESLTTAYLLLLHQLSDMERIVFLLREVFTLPFSEIATIVGKSEGNCRQIDYRARRSLAQQPETRSEVRAVGVRHVETFIQALATGNMNLLLDILKVDATLYTDGGGKAQAALRPIVGSKIVARYFEAIRPKVPQDFVCELREVNALPGIVIKTGPFTFSVISIQIENDLISNVYIVMNPEKLLHFNL</sequence>
<dbReference type="InterPro" id="IPR007627">
    <property type="entry name" value="RNA_pol_sigma70_r2"/>
</dbReference>
<evidence type="ECO:0000313" key="4">
    <source>
        <dbReference type="EMBL" id="KZS48578.1"/>
    </source>
</evidence>
<dbReference type="InterPro" id="IPR013324">
    <property type="entry name" value="RNA_pol_sigma_r3/r4-like"/>
</dbReference>
<protein>
    <submittedName>
        <fullName evidence="4">RNA polymerase subunit sigma</fullName>
    </submittedName>
</protein>
<dbReference type="PANTHER" id="PTHR30173:SF36">
    <property type="entry name" value="ECF RNA POLYMERASE SIGMA FACTOR SIGJ"/>
    <property type="match status" value="1"/>
</dbReference>
<dbReference type="SUPFAM" id="SSF88946">
    <property type="entry name" value="Sigma2 domain of RNA polymerase sigma factors"/>
    <property type="match status" value="1"/>
</dbReference>
<dbReference type="PANTHER" id="PTHR30173">
    <property type="entry name" value="SIGMA 19 FACTOR"/>
    <property type="match status" value="1"/>
</dbReference>
<proteinExistence type="predicted"/>
<feature type="domain" description="RNA polymerase sigma-70 region 2" evidence="2">
    <location>
        <begin position="3"/>
        <end position="55"/>
    </location>
</feature>
<organism evidence="4 5">
    <name type="scientific">Paenibacillus glucanolyticus</name>
    <dbReference type="NCBI Taxonomy" id="59843"/>
    <lineage>
        <taxon>Bacteria</taxon>
        <taxon>Bacillati</taxon>
        <taxon>Bacillota</taxon>
        <taxon>Bacilli</taxon>
        <taxon>Bacillales</taxon>
        <taxon>Paenibacillaceae</taxon>
        <taxon>Paenibacillus</taxon>
    </lineage>
</organism>
<dbReference type="Gene3D" id="1.10.1740.10">
    <property type="match status" value="1"/>
</dbReference>
<dbReference type="Pfam" id="PF08281">
    <property type="entry name" value="Sigma70_r4_2"/>
    <property type="match status" value="1"/>
</dbReference>
<comment type="subunit">
    <text evidence="1">Interacts transiently with the RNA polymerase catalytic core formed by RpoA, RpoB, RpoC and RpoZ (2 alpha, 1 beta, 1 beta' and 1 omega subunit) to form the RNA polymerase holoenzyme that can initiate transcription.</text>
</comment>
<feature type="domain" description="RNA polymerase sigma factor 70 region 4 type 2" evidence="3">
    <location>
        <begin position="90"/>
        <end position="140"/>
    </location>
</feature>
<dbReference type="InterPro" id="IPR014284">
    <property type="entry name" value="RNA_pol_sigma-70_dom"/>
</dbReference>
<dbReference type="GO" id="GO:0003677">
    <property type="term" value="F:DNA binding"/>
    <property type="evidence" value="ECO:0007669"/>
    <property type="project" value="InterPro"/>
</dbReference>
<dbReference type="InterPro" id="IPR013325">
    <property type="entry name" value="RNA_pol_sigma_r2"/>
</dbReference>
<dbReference type="NCBIfam" id="NF007214">
    <property type="entry name" value="PRK09636.1"/>
    <property type="match status" value="1"/>
</dbReference>
<gene>
    <name evidence="4" type="ORF">AWU65_22915</name>
</gene>
<dbReference type="NCBIfam" id="TIGR02937">
    <property type="entry name" value="sigma70-ECF"/>
    <property type="match status" value="1"/>
</dbReference>
<dbReference type="EMBL" id="LWMH01000001">
    <property type="protein sequence ID" value="KZS48578.1"/>
    <property type="molecule type" value="Genomic_DNA"/>
</dbReference>
<dbReference type="SUPFAM" id="SSF88659">
    <property type="entry name" value="Sigma3 and sigma4 domains of RNA polymerase sigma factors"/>
    <property type="match status" value="1"/>
</dbReference>
<dbReference type="STRING" id="59843.A3958_22175"/>
<keyword evidence="5" id="KW-1185">Reference proteome</keyword>
<dbReference type="Gene3D" id="1.10.10.10">
    <property type="entry name" value="Winged helix-like DNA-binding domain superfamily/Winged helix DNA-binding domain"/>
    <property type="match status" value="1"/>
</dbReference>
<dbReference type="Proteomes" id="UP000076796">
    <property type="component" value="Unassembled WGS sequence"/>
</dbReference>
<accession>A0A163LYA4</accession>
<dbReference type="Pfam" id="PF04542">
    <property type="entry name" value="Sigma70_r2"/>
    <property type="match status" value="1"/>
</dbReference>
<evidence type="ECO:0000256" key="1">
    <source>
        <dbReference type="ARBA" id="ARBA00011344"/>
    </source>
</evidence>
<dbReference type="AlphaFoldDB" id="A0A163LYA4"/>
<dbReference type="GO" id="GO:0006352">
    <property type="term" value="P:DNA-templated transcription initiation"/>
    <property type="evidence" value="ECO:0007669"/>
    <property type="project" value="InterPro"/>
</dbReference>
<dbReference type="GO" id="GO:0016987">
    <property type="term" value="F:sigma factor activity"/>
    <property type="evidence" value="ECO:0007669"/>
    <property type="project" value="InterPro"/>
</dbReference>
<comment type="caution">
    <text evidence="4">The sequence shown here is derived from an EMBL/GenBank/DDBJ whole genome shotgun (WGS) entry which is preliminary data.</text>
</comment>
<evidence type="ECO:0000259" key="2">
    <source>
        <dbReference type="Pfam" id="PF04542"/>
    </source>
</evidence>
<evidence type="ECO:0000313" key="5">
    <source>
        <dbReference type="Proteomes" id="UP000076796"/>
    </source>
</evidence>
<dbReference type="SUPFAM" id="SSF54427">
    <property type="entry name" value="NTF2-like"/>
    <property type="match status" value="1"/>
</dbReference>
<dbReference type="InterPro" id="IPR052704">
    <property type="entry name" value="ECF_Sigma-70_Domain"/>
</dbReference>
<dbReference type="InterPro" id="IPR036388">
    <property type="entry name" value="WH-like_DNA-bd_sf"/>
</dbReference>
<evidence type="ECO:0000259" key="3">
    <source>
        <dbReference type="Pfam" id="PF08281"/>
    </source>
</evidence>
<dbReference type="InterPro" id="IPR013249">
    <property type="entry name" value="RNA_pol_sigma70_r4_t2"/>
</dbReference>